<dbReference type="PANTHER" id="PTHR31374">
    <property type="entry name" value="AUXIN-INDUCED PROTEIN-LIKE-RELATED"/>
    <property type="match status" value="1"/>
</dbReference>
<dbReference type="InterPro" id="IPR003676">
    <property type="entry name" value="SAUR_fam"/>
</dbReference>
<dbReference type="Pfam" id="PF02519">
    <property type="entry name" value="Auxin_inducible"/>
    <property type="match status" value="1"/>
</dbReference>
<gene>
    <name evidence="2" type="ORF">LTRI10_LOCUS42347</name>
</gene>
<evidence type="ECO:0000256" key="1">
    <source>
        <dbReference type="ARBA" id="ARBA00006974"/>
    </source>
</evidence>
<proteinExistence type="inferred from homology"/>
<evidence type="ECO:0000313" key="2">
    <source>
        <dbReference type="EMBL" id="CAL1402339.1"/>
    </source>
</evidence>
<keyword evidence="3" id="KW-1185">Reference proteome</keyword>
<protein>
    <submittedName>
        <fullName evidence="2">Uncharacterized protein</fullName>
    </submittedName>
</protein>
<organism evidence="2 3">
    <name type="scientific">Linum trigynum</name>
    <dbReference type="NCBI Taxonomy" id="586398"/>
    <lineage>
        <taxon>Eukaryota</taxon>
        <taxon>Viridiplantae</taxon>
        <taxon>Streptophyta</taxon>
        <taxon>Embryophyta</taxon>
        <taxon>Tracheophyta</taxon>
        <taxon>Spermatophyta</taxon>
        <taxon>Magnoliopsida</taxon>
        <taxon>eudicotyledons</taxon>
        <taxon>Gunneridae</taxon>
        <taxon>Pentapetalae</taxon>
        <taxon>rosids</taxon>
        <taxon>fabids</taxon>
        <taxon>Malpighiales</taxon>
        <taxon>Linaceae</taxon>
        <taxon>Linum</taxon>
    </lineage>
</organism>
<accession>A0AAV2FWJ8</accession>
<dbReference type="GO" id="GO:0009733">
    <property type="term" value="P:response to auxin"/>
    <property type="evidence" value="ECO:0007669"/>
    <property type="project" value="InterPro"/>
</dbReference>
<name>A0AAV2FWJ8_9ROSI</name>
<dbReference type="PANTHER" id="PTHR31374:SF198">
    <property type="entry name" value="AUXIN-RESPONSIVE PROTEIN SAUR72"/>
    <property type="match status" value="1"/>
</dbReference>
<comment type="similarity">
    <text evidence="1">Belongs to the ARG7 family.</text>
</comment>
<dbReference type="EMBL" id="OZ034820">
    <property type="protein sequence ID" value="CAL1402339.1"/>
    <property type="molecule type" value="Genomic_DNA"/>
</dbReference>
<reference evidence="2 3" key="1">
    <citation type="submission" date="2024-04" db="EMBL/GenBank/DDBJ databases">
        <authorList>
            <person name="Fracassetti M."/>
        </authorList>
    </citation>
    <scope>NUCLEOTIDE SEQUENCE [LARGE SCALE GENOMIC DNA]</scope>
</reference>
<sequence>MKKMLRKLSAAKVTLTIRSCTGTAAYYSSRLRSSDAATRHPRRRGVVPAGHFPVHVGTDQEATERFVVSANLLRHPAFMDLLEISAAEFGYGQTGVLRIPVRVMVFERIMESLRVGQDPK</sequence>
<dbReference type="AlphaFoldDB" id="A0AAV2FWJ8"/>
<evidence type="ECO:0000313" key="3">
    <source>
        <dbReference type="Proteomes" id="UP001497516"/>
    </source>
</evidence>
<dbReference type="Proteomes" id="UP001497516">
    <property type="component" value="Chromosome 7"/>
</dbReference>